<evidence type="ECO:0000313" key="3">
    <source>
        <dbReference type="EMBL" id="MBM7713553.1"/>
    </source>
</evidence>
<dbReference type="InterPro" id="IPR021586">
    <property type="entry name" value="Tscrpt_reg_TrmB_C"/>
</dbReference>
<dbReference type="Pfam" id="PF11495">
    <property type="entry name" value="Regulator_TrmB"/>
    <property type="match status" value="1"/>
</dbReference>
<dbReference type="InterPro" id="IPR036388">
    <property type="entry name" value="WH-like_DNA-bd_sf"/>
</dbReference>
<dbReference type="InterPro" id="IPR002831">
    <property type="entry name" value="Tscrpt_reg_TrmB_N"/>
</dbReference>
<dbReference type="PANTHER" id="PTHR34293:SF1">
    <property type="entry name" value="HTH-TYPE TRANSCRIPTIONAL REGULATOR TRMBL2"/>
    <property type="match status" value="1"/>
</dbReference>
<dbReference type="CDD" id="cd09124">
    <property type="entry name" value="PLDc_like_TrmB_middle"/>
    <property type="match status" value="1"/>
</dbReference>
<dbReference type="Pfam" id="PF01978">
    <property type="entry name" value="TrmB"/>
    <property type="match status" value="1"/>
</dbReference>
<evidence type="ECO:0000259" key="2">
    <source>
        <dbReference type="Pfam" id="PF11495"/>
    </source>
</evidence>
<keyword evidence="4" id="KW-1185">Reference proteome</keyword>
<gene>
    <name evidence="3" type="ORF">JOC94_000521</name>
</gene>
<name>A0ABS2R1N3_9BACI</name>
<dbReference type="SUPFAM" id="SSF46785">
    <property type="entry name" value="Winged helix' DNA-binding domain"/>
    <property type="match status" value="1"/>
</dbReference>
<feature type="domain" description="Transcription regulator TrmB N-terminal" evidence="1">
    <location>
        <begin position="8"/>
        <end position="74"/>
    </location>
</feature>
<feature type="domain" description="Transcription regulator TrmB C-terminal" evidence="2">
    <location>
        <begin position="108"/>
        <end position="227"/>
    </location>
</feature>
<dbReference type="InterPro" id="IPR051797">
    <property type="entry name" value="TrmB-like"/>
</dbReference>
<comment type="caution">
    <text evidence="3">The sequence shown here is derived from an EMBL/GenBank/DDBJ whole genome shotgun (WGS) entry which is preliminary data.</text>
</comment>
<dbReference type="InterPro" id="IPR036390">
    <property type="entry name" value="WH_DNA-bd_sf"/>
</dbReference>
<evidence type="ECO:0000313" key="4">
    <source>
        <dbReference type="Proteomes" id="UP000823485"/>
    </source>
</evidence>
<reference evidence="3 4" key="1">
    <citation type="submission" date="2021-01" db="EMBL/GenBank/DDBJ databases">
        <title>Genomic Encyclopedia of Type Strains, Phase IV (KMG-IV): sequencing the most valuable type-strain genomes for metagenomic binning, comparative biology and taxonomic classification.</title>
        <authorList>
            <person name="Goeker M."/>
        </authorList>
    </citation>
    <scope>NUCLEOTIDE SEQUENCE [LARGE SCALE GENOMIC DNA]</scope>
    <source>
        <strain evidence="3 4">DSM 105453</strain>
    </source>
</reference>
<dbReference type="Proteomes" id="UP000823485">
    <property type="component" value="Unassembled WGS sequence"/>
</dbReference>
<protein>
    <submittedName>
        <fullName evidence="3">Sugar-specific transcriptional regulator TrmB</fullName>
    </submittedName>
</protein>
<proteinExistence type="predicted"/>
<dbReference type="EMBL" id="JAFBFH010000002">
    <property type="protein sequence ID" value="MBM7713553.1"/>
    <property type="molecule type" value="Genomic_DNA"/>
</dbReference>
<sequence length="269" mass="30850">MEAIFTELQKLGFSPYECKAYVGLLKNSPVTGYEVSKRTGVPRSMIYEVLGKLLDKGAIYVVPSEPVKYSPIPAKDLIERLRKSFAETFDVLEQHLPAIESERETDVIWHIRSHEHVIEEMLNIIRSAKNELWLSVWEKQVPLIKEAIDQRVEDDIHIFSILFGAPNTQLGLTFHHNYMPPEVVKERMGGHLTIAARDGEEVLIANFTENSFAWAVKTQDPALVLVATEYIRHDIMIEEITKEFGPDKLDALWRTNIDLSHVVKGKRFK</sequence>
<evidence type="ECO:0000259" key="1">
    <source>
        <dbReference type="Pfam" id="PF01978"/>
    </source>
</evidence>
<organism evidence="3 4">
    <name type="scientific">Siminovitchia thermophila</name>
    <dbReference type="NCBI Taxonomy" id="1245522"/>
    <lineage>
        <taxon>Bacteria</taxon>
        <taxon>Bacillati</taxon>
        <taxon>Bacillota</taxon>
        <taxon>Bacilli</taxon>
        <taxon>Bacillales</taxon>
        <taxon>Bacillaceae</taxon>
        <taxon>Siminovitchia</taxon>
    </lineage>
</organism>
<dbReference type="RefSeq" id="WP_205178448.1">
    <property type="nucleotide sequence ID" value="NZ_JAFBFH010000002.1"/>
</dbReference>
<dbReference type="Gene3D" id="1.10.10.10">
    <property type="entry name" value="Winged helix-like DNA-binding domain superfamily/Winged helix DNA-binding domain"/>
    <property type="match status" value="1"/>
</dbReference>
<accession>A0ABS2R1N3</accession>
<dbReference type="PANTHER" id="PTHR34293">
    <property type="entry name" value="HTH-TYPE TRANSCRIPTIONAL REGULATOR TRMBL2"/>
    <property type="match status" value="1"/>
</dbReference>